<reference evidence="1" key="1">
    <citation type="submission" date="2018-11" db="EMBL/GenBank/DDBJ databases">
        <authorList>
            <consortium name="Pathogen Informatics"/>
        </authorList>
    </citation>
    <scope>NUCLEOTIDE SEQUENCE</scope>
</reference>
<dbReference type="Proteomes" id="UP000784294">
    <property type="component" value="Unassembled WGS sequence"/>
</dbReference>
<sequence>MQLCCGDKLPNGVDNVNLYTYSISQSTTHTHTHQRRPESRFQIESGNLHSTCPLSLQFQATICFIGPSRAGTCGPRDSTFTDRVRKCLELGDNNYVNTISSSRGWATNYCTSPQYAGRSYCLRLGQKESIGQRVGVLPTLKKKRRIRFSPVDSSLSAS</sequence>
<dbReference type="AlphaFoldDB" id="A0A3S5CH39"/>
<name>A0A3S5CH39_9PLAT</name>
<evidence type="ECO:0000313" key="1">
    <source>
        <dbReference type="EMBL" id="VEL07874.1"/>
    </source>
</evidence>
<comment type="caution">
    <text evidence="1">The sequence shown here is derived from an EMBL/GenBank/DDBJ whole genome shotgun (WGS) entry which is preliminary data.</text>
</comment>
<accession>A0A3S5CH39</accession>
<protein>
    <submittedName>
        <fullName evidence="1">Uncharacterized protein</fullName>
    </submittedName>
</protein>
<evidence type="ECO:0000313" key="2">
    <source>
        <dbReference type="Proteomes" id="UP000784294"/>
    </source>
</evidence>
<proteinExistence type="predicted"/>
<dbReference type="EMBL" id="CAAALY010002652">
    <property type="protein sequence ID" value="VEL07874.1"/>
    <property type="molecule type" value="Genomic_DNA"/>
</dbReference>
<keyword evidence="2" id="KW-1185">Reference proteome</keyword>
<organism evidence="1 2">
    <name type="scientific">Protopolystoma xenopodis</name>
    <dbReference type="NCBI Taxonomy" id="117903"/>
    <lineage>
        <taxon>Eukaryota</taxon>
        <taxon>Metazoa</taxon>
        <taxon>Spiralia</taxon>
        <taxon>Lophotrochozoa</taxon>
        <taxon>Platyhelminthes</taxon>
        <taxon>Monogenea</taxon>
        <taxon>Polyopisthocotylea</taxon>
        <taxon>Polystomatidea</taxon>
        <taxon>Polystomatidae</taxon>
        <taxon>Protopolystoma</taxon>
    </lineage>
</organism>
<gene>
    <name evidence="1" type="ORF">PXEA_LOCUS1314</name>
</gene>